<dbReference type="EMBL" id="LT838272">
    <property type="protein sequence ID" value="SMB96891.1"/>
    <property type="molecule type" value="Genomic_DNA"/>
</dbReference>
<dbReference type="Pfam" id="PF00004">
    <property type="entry name" value="AAA"/>
    <property type="match status" value="1"/>
</dbReference>
<protein>
    <submittedName>
        <fullName evidence="2">MoxR-like ATPase</fullName>
    </submittedName>
</protein>
<feature type="domain" description="AAA+ ATPase" evidence="1">
    <location>
        <begin position="34"/>
        <end position="213"/>
    </location>
</feature>
<dbReference type="GO" id="GO:0005524">
    <property type="term" value="F:ATP binding"/>
    <property type="evidence" value="ECO:0007669"/>
    <property type="project" value="InterPro"/>
</dbReference>
<dbReference type="STRING" id="698762.SAMN00808754_1703"/>
<evidence type="ECO:0000313" key="2">
    <source>
        <dbReference type="EMBL" id="SMB96891.1"/>
    </source>
</evidence>
<reference evidence="2 3" key="1">
    <citation type="submission" date="2017-04" db="EMBL/GenBank/DDBJ databases">
        <authorList>
            <person name="Afonso C.L."/>
            <person name="Miller P.J."/>
            <person name="Scott M.A."/>
            <person name="Spackman E."/>
            <person name="Goraichik I."/>
            <person name="Dimitrov K.M."/>
            <person name="Suarez D.L."/>
            <person name="Swayne D.E."/>
        </authorList>
    </citation>
    <scope>NUCLEOTIDE SEQUENCE [LARGE SCALE GENOMIC DNA]</scope>
    <source>
        <strain evidence="2 3">ToBE</strain>
    </source>
</reference>
<dbReference type="Proteomes" id="UP000192569">
    <property type="component" value="Chromosome I"/>
</dbReference>
<evidence type="ECO:0000313" key="3">
    <source>
        <dbReference type="Proteomes" id="UP000192569"/>
    </source>
</evidence>
<dbReference type="InterPro" id="IPR003593">
    <property type="entry name" value="AAA+_ATPase"/>
</dbReference>
<dbReference type="PANTHER" id="PTHR42759">
    <property type="entry name" value="MOXR FAMILY PROTEIN"/>
    <property type="match status" value="1"/>
</dbReference>
<name>A0A1W1VUW5_9FIRM</name>
<dbReference type="InterPro" id="IPR050764">
    <property type="entry name" value="CbbQ/NirQ/NorQ/GpvN"/>
</dbReference>
<dbReference type="SMART" id="SM00382">
    <property type="entry name" value="AAA"/>
    <property type="match status" value="1"/>
</dbReference>
<dbReference type="AlphaFoldDB" id="A0A1W1VUW5"/>
<gene>
    <name evidence="2" type="ORF">SAMN00808754_1703</name>
</gene>
<keyword evidence="3" id="KW-1185">Reference proteome</keyword>
<dbReference type="PANTHER" id="PTHR42759:SF1">
    <property type="entry name" value="MAGNESIUM-CHELATASE SUBUNIT CHLD"/>
    <property type="match status" value="1"/>
</dbReference>
<dbReference type="GO" id="GO:0016887">
    <property type="term" value="F:ATP hydrolysis activity"/>
    <property type="evidence" value="ECO:0007669"/>
    <property type="project" value="InterPro"/>
</dbReference>
<sequence>MRKLSAKEWWEELQGISYVPTQQICAALSLAQVLEKPILVEGPPGAGKTSLAKAAARVLGAKLVRLQCYEGIDASRALYEYNYGKQLLYLNALRDRVSQVLNGTKSLAEAVDVLDREAPFWGEEFLVRRPVLEALAPVDGKPRVLLVDEVDRSDREFEALLLEALSDWAVSIPEFGTIVAREKPLVLLTSNRTRDLSDALRRRCLYLWLDLPDRERETKIIRAQVPGASERFARKVAEFLAEYRKASPKHVPSVAEAIELAAALLATSGEEFGASEIEAALAVFAKNKDDVRLGVRAAEKLFKDSGEREERGAESA</sequence>
<dbReference type="InterPro" id="IPR027417">
    <property type="entry name" value="P-loop_NTPase"/>
</dbReference>
<dbReference type="Gene3D" id="3.40.50.300">
    <property type="entry name" value="P-loop containing nucleotide triphosphate hydrolases"/>
    <property type="match status" value="1"/>
</dbReference>
<organism evidence="2 3">
    <name type="scientific">Thermanaeromonas toyohensis ToBE</name>
    <dbReference type="NCBI Taxonomy" id="698762"/>
    <lineage>
        <taxon>Bacteria</taxon>
        <taxon>Bacillati</taxon>
        <taxon>Bacillota</taxon>
        <taxon>Clostridia</taxon>
        <taxon>Neomoorellales</taxon>
        <taxon>Neomoorellaceae</taxon>
        <taxon>Thermanaeromonas</taxon>
    </lineage>
</organism>
<proteinExistence type="predicted"/>
<dbReference type="RefSeq" id="WP_084665313.1">
    <property type="nucleotide sequence ID" value="NZ_LT838272.1"/>
</dbReference>
<evidence type="ECO:0000259" key="1">
    <source>
        <dbReference type="SMART" id="SM00382"/>
    </source>
</evidence>
<accession>A0A1W1VUW5</accession>
<dbReference type="InterPro" id="IPR003959">
    <property type="entry name" value="ATPase_AAA_core"/>
</dbReference>
<dbReference type="SUPFAM" id="SSF52540">
    <property type="entry name" value="P-loop containing nucleoside triphosphate hydrolases"/>
    <property type="match status" value="1"/>
</dbReference>
<dbReference type="CDD" id="cd00009">
    <property type="entry name" value="AAA"/>
    <property type="match status" value="1"/>
</dbReference>